<gene>
    <name evidence="1" type="ORF">SAMN04488040_0432</name>
</gene>
<accession>A0A1I6Q0Q4</accession>
<dbReference type="STRING" id="394264.SAMN04488040_0432"/>
<dbReference type="AlphaFoldDB" id="A0A1I6Q0Q4"/>
<proteinExistence type="predicted"/>
<protein>
    <submittedName>
        <fullName evidence="1">Uncharacterized protein</fullName>
    </submittedName>
</protein>
<evidence type="ECO:0000313" key="1">
    <source>
        <dbReference type="EMBL" id="SFS45910.1"/>
    </source>
</evidence>
<dbReference type="Proteomes" id="UP000199239">
    <property type="component" value="Unassembled WGS sequence"/>
</dbReference>
<organism evidence="1 2">
    <name type="scientific">Sulfitobacter marinus</name>
    <dbReference type="NCBI Taxonomy" id="394264"/>
    <lineage>
        <taxon>Bacteria</taxon>
        <taxon>Pseudomonadati</taxon>
        <taxon>Pseudomonadota</taxon>
        <taxon>Alphaproteobacteria</taxon>
        <taxon>Rhodobacterales</taxon>
        <taxon>Roseobacteraceae</taxon>
        <taxon>Sulfitobacter</taxon>
    </lineage>
</organism>
<reference evidence="2" key="1">
    <citation type="submission" date="2016-10" db="EMBL/GenBank/DDBJ databases">
        <authorList>
            <person name="Varghese N."/>
            <person name="Submissions S."/>
        </authorList>
    </citation>
    <scope>NUCLEOTIDE SEQUENCE [LARGE SCALE GENOMIC DNA]</scope>
    <source>
        <strain evidence="2">DSM 23422</strain>
    </source>
</reference>
<keyword evidence="2" id="KW-1185">Reference proteome</keyword>
<sequence>MTARSKDQDLIYCEVLKNVSGIVESFGSGTIADIHAFRRSGNIGLETDIAPRGSETLNGTTKCKGLAYRQVALFLLSFHHFFDDNHKRRIAQ</sequence>
<name>A0A1I6Q0Q4_9RHOB</name>
<evidence type="ECO:0000313" key="2">
    <source>
        <dbReference type="Proteomes" id="UP000199239"/>
    </source>
</evidence>
<dbReference type="EMBL" id="FPAJ01000001">
    <property type="protein sequence ID" value="SFS45910.1"/>
    <property type="molecule type" value="Genomic_DNA"/>
</dbReference>